<dbReference type="PRINTS" id="PR00080">
    <property type="entry name" value="SDRFAMILY"/>
</dbReference>
<dbReference type="InterPro" id="IPR057326">
    <property type="entry name" value="KR_dom"/>
</dbReference>
<dbReference type="InterPro" id="IPR002347">
    <property type="entry name" value="SDR_fam"/>
</dbReference>
<protein>
    <submittedName>
        <fullName evidence="4">Short-chain dehydrogenase</fullName>
    </submittedName>
</protein>
<evidence type="ECO:0000256" key="2">
    <source>
        <dbReference type="ARBA" id="ARBA00023002"/>
    </source>
</evidence>
<dbReference type="FunFam" id="3.40.50.720:FF:000084">
    <property type="entry name" value="Short-chain dehydrogenase reductase"/>
    <property type="match status" value="1"/>
</dbReference>
<dbReference type="Gene3D" id="3.40.50.720">
    <property type="entry name" value="NAD(P)-binding Rossmann-like Domain"/>
    <property type="match status" value="1"/>
</dbReference>
<organism evidence="4 5">
    <name type="scientific">Actinorhabdospora filicis</name>
    <dbReference type="NCBI Taxonomy" id="1785913"/>
    <lineage>
        <taxon>Bacteria</taxon>
        <taxon>Bacillati</taxon>
        <taxon>Actinomycetota</taxon>
        <taxon>Actinomycetes</taxon>
        <taxon>Micromonosporales</taxon>
        <taxon>Micromonosporaceae</taxon>
        <taxon>Actinorhabdospora</taxon>
    </lineage>
</organism>
<gene>
    <name evidence="4" type="ORF">Afil01_23420</name>
</gene>
<comment type="caution">
    <text evidence="4">The sequence shown here is derived from an EMBL/GenBank/DDBJ whole genome shotgun (WGS) entry which is preliminary data.</text>
</comment>
<proteinExistence type="inferred from homology"/>
<keyword evidence="2" id="KW-0560">Oxidoreductase</keyword>
<dbReference type="Proteomes" id="UP001165079">
    <property type="component" value="Unassembled WGS sequence"/>
</dbReference>
<comment type="similarity">
    <text evidence="1">Belongs to the short-chain dehydrogenases/reductases (SDR) family.</text>
</comment>
<feature type="domain" description="Ketoreductase" evidence="3">
    <location>
        <begin position="7"/>
        <end position="188"/>
    </location>
</feature>
<evidence type="ECO:0000259" key="3">
    <source>
        <dbReference type="SMART" id="SM00822"/>
    </source>
</evidence>
<dbReference type="PANTHER" id="PTHR43639">
    <property type="entry name" value="OXIDOREDUCTASE, SHORT-CHAIN DEHYDROGENASE/REDUCTASE FAMILY (AFU_ORTHOLOGUE AFUA_5G02870)"/>
    <property type="match status" value="1"/>
</dbReference>
<dbReference type="PANTHER" id="PTHR43639:SF1">
    <property type="entry name" value="SHORT-CHAIN DEHYDROGENASE_REDUCTASE FAMILY PROTEIN"/>
    <property type="match status" value="1"/>
</dbReference>
<evidence type="ECO:0000256" key="1">
    <source>
        <dbReference type="ARBA" id="ARBA00006484"/>
    </source>
</evidence>
<dbReference type="PRINTS" id="PR00081">
    <property type="entry name" value="GDHRDH"/>
</dbReference>
<keyword evidence="5" id="KW-1185">Reference proteome</keyword>
<reference evidence="4" key="1">
    <citation type="submission" date="2023-03" db="EMBL/GenBank/DDBJ databases">
        <title>Actinorhabdospora filicis NBRC 111898.</title>
        <authorList>
            <person name="Ichikawa N."/>
            <person name="Sato H."/>
            <person name="Tonouchi N."/>
        </authorList>
    </citation>
    <scope>NUCLEOTIDE SEQUENCE</scope>
    <source>
        <strain evidence="4">NBRC 111898</strain>
    </source>
</reference>
<dbReference type="AlphaFoldDB" id="A0A9W6SKE5"/>
<dbReference type="GO" id="GO:0016491">
    <property type="term" value="F:oxidoreductase activity"/>
    <property type="evidence" value="ECO:0007669"/>
    <property type="project" value="UniProtKB-KW"/>
</dbReference>
<dbReference type="SMART" id="SM00822">
    <property type="entry name" value="PKS_KR"/>
    <property type="match status" value="1"/>
</dbReference>
<dbReference type="InterPro" id="IPR020904">
    <property type="entry name" value="Sc_DH/Rdtase_CS"/>
</dbReference>
<name>A0A9W6SKE5_9ACTN</name>
<dbReference type="InterPro" id="IPR036291">
    <property type="entry name" value="NAD(P)-bd_dom_sf"/>
</dbReference>
<dbReference type="Pfam" id="PF13561">
    <property type="entry name" value="adh_short_C2"/>
    <property type="match status" value="1"/>
</dbReference>
<sequence>MSKLSGKTALVTGASRGIGRAIAERLASDGALVAVHYGGNEAAALETVAAIESKGGRAFTVQARLGVEGDVDTLVDGLVSELGSPELDIIVNNAATLGDTRLADSTPEYFEKIFAVNVKAPFFLVQRLLPHLRDNGRIINISSAVVRIALPEIAYAMTKGALDVFGRTLANDLSVGSRGITVNTVAPGPTDTGHPMFQLPELVEGMKSTTALNRVGHPEDIADTVALLASPDAGWITGNLIDATGGMYLGPKM</sequence>
<dbReference type="EMBL" id="BSTX01000001">
    <property type="protein sequence ID" value="GLZ77535.1"/>
    <property type="molecule type" value="Genomic_DNA"/>
</dbReference>
<accession>A0A9W6SKE5</accession>
<dbReference type="SUPFAM" id="SSF51735">
    <property type="entry name" value="NAD(P)-binding Rossmann-fold domains"/>
    <property type="match status" value="1"/>
</dbReference>
<evidence type="ECO:0000313" key="4">
    <source>
        <dbReference type="EMBL" id="GLZ77535.1"/>
    </source>
</evidence>
<dbReference type="PROSITE" id="PS00061">
    <property type="entry name" value="ADH_SHORT"/>
    <property type="match status" value="1"/>
</dbReference>
<evidence type="ECO:0000313" key="5">
    <source>
        <dbReference type="Proteomes" id="UP001165079"/>
    </source>
</evidence>
<dbReference type="RefSeq" id="WP_285662636.1">
    <property type="nucleotide sequence ID" value="NZ_BSTX01000001.1"/>
</dbReference>